<dbReference type="InterPro" id="IPR041692">
    <property type="entry name" value="HHH_9"/>
</dbReference>
<dbReference type="InterPro" id="IPR006641">
    <property type="entry name" value="YqgF/RNaseH-like_dom"/>
</dbReference>
<dbReference type="SUPFAM" id="SSF47781">
    <property type="entry name" value="RuvA domain 2-like"/>
    <property type="match status" value="2"/>
</dbReference>
<dbReference type="Pfam" id="PF22706">
    <property type="entry name" value="Tex_central_region"/>
    <property type="match status" value="1"/>
</dbReference>
<evidence type="ECO:0000313" key="3">
    <source>
        <dbReference type="EMBL" id="PWK05988.1"/>
    </source>
</evidence>
<dbReference type="InterPro" id="IPR023319">
    <property type="entry name" value="Tex-like_HTH_dom_sf"/>
</dbReference>
<dbReference type="Pfam" id="PF00575">
    <property type="entry name" value="S1"/>
    <property type="match status" value="1"/>
</dbReference>
<dbReference type="InterPro" id="IPR003029">
    <property type="entry name" value="S1_domain"/>
</dbReference>
<dbReference type="GO" id="GO:0006139">
    <property type="term" value="P:nucleobase-containing compound metabolic process"/>
    <property type="evidence" value="ECO:0007669"/>
    <property type="project" value="InterPro"/>
</dbReference>
<gene>
    <name evidence="3" type="ORF">C7459_12151</name>
</gene>
<dbReference type="FunFam" id="1.10.10.650:FF:000001">
    <property type="entry name" value="S1 RNA-binding domain 1"/>
    <property type="match status" value="1"/>
</dbReference>
<dbReference type="SUPFAM" id="SSF53098">
    <property type="entry name" value="Ribonuclease H-like"/>
    <property type="match status" value="1"/>
</dbReference>
<dbReference type="EMBL" id="QGGL01000021">
    <property type="protein sequence ID" value="PWK05988.1"/>
    <property type="molecule type" value="Genomic_DNA"/>
</dbReference>
<dbReference type="Proteomes" id="UP000245634">
    <property type="component" value="Unassembled WGS sequence"/>
</dbReference>
<accession>A0A316D503</accession>
<dbReference type="SMART" id="SM00316">
    <property type="entry name" value="S1"/>
    <property type="match status" value="1"/>
</dbReference>
<dbReference type="InterPro" id="IPR018974">
    <property type="entry name" value="Tex-like_N"/>
</dbReference>
<dbReference type="InterPro" id="IPR010994">
    <property type="entry name" value="RuvA_2-like"/>
</dbReference>
<dbReference type="GO" id="GO:0003729">
    <property type="term" value="F:mRNA binding"/>
    <property type="evidence" value="ECO:0007669"/>
    <property type="project" value="TreeGrafter"/>
</dbReference>
<dbReference type="PROSITE" id="PS50126">
    <property type="entry name" value="S1"/>
    <property type="match status" value="1"/>
</dbReference>
<dbReference type="PANTHER" id="PTHR10724">
    <property type="entry name" value="30S RIBOSOMAL PROTEIN S1"/>
    <property type="match status" value="1"/>
</dbReference>
<dbReference type="Gene3D" id="1.10.3500.10">
    <property type="entry name" value="Tex N-terminal region-like"/>
    <property type="match status" value="1"/>
</dbReference>
<organism evidence="3 4">
    <name type="scientific">Tumebacillus permanentifrigoris</name>
    <dbReference type="NCBI Taxonomy" id="378543"/>
    <lineage>
        <taxon>Bacteria</taxon>
        <taxon>Bacillati</taxon>
        <taxon>Bacillota</taxon>
        <taxon>Bacilli</taxon>
        <taxon>Bacillales</taxon>
        <taxon>Alicyclobacillaceae</taxon>
        <taxon>Tumebacillus</taxon>
    </lineage>
</organism>
<reference evidence="3 4" key="1">
    <citation type="submission" date="2018-05" db="EMBL/GenBank/DDBJ databases">
        <title>Genomic Encyclopedia of Type Strains, Phase IV (KMG-IV): sequencing the most valuable type-strain genomes for metagenomic binning, comparative biology and taxonomic classification.</title>
        <authorList>
            <person name="Goeker M."/>
        </authorList>
    </citation>
    <scope>NUCLEOTIDE SEQUENCE [LARGE SCALE GENOMIC DNA]</scope>
    <source>
        <strain evidence="3 4">DSM 18773</strain>
    </source>
</reference>
<dbReference type="CDD" id="cd05685">
    <property type="entry name" value="S1_Tex"/>
    <property type="match status" value="1"/>
</dbReference>
<evidence type="ECO:0000313" key="4">
    <source>
        <dbReference type="Proteomes" id="UP000245634"/>
    </source>
</evidence>
<dbReference type="GO" id="GO:0003735">
    <property type="term" value="F:structural constituent of ribosome"/>
    <property type="evidence" value="ECO:0007669"/>
    <property type="project" value="TreeGrafter"/>
</dbReference>
<dbReference type="SMART" id="SM00732">
    <property type="entry name" value="YqgFc"/>
    <property type="match status" value="1"/>
</dbReference>
<dbReference type="Pfam" id="PF09371">
    <property type="entry name" value="Tex_N"/>
    <property type="match status" value="1"/>
</dbReference>
<dbReference type="InterPro" id="IPR055179">
    <property type="entry name" value="Tex-like_central_region"/>
</dbReference>
<comment type="caution">
    <text evidence="3">The sequence shown here is derived from an EMBL/GenBank/DDBJ whole genome shotgun (WGS) entry which is preliminary data.</text>
</comment>
<keyword evidence="1" id="KW-0175">Coiled coil</keyword>
<dbReference type="Pfam" id="PF12836">
    <property type="entry name" value="HHH_3"/>
    <property type="match status" value="1"/>
</dbReference>
<dbReference type="InterPro" id="IPR012340">
    <property type="entry name" value="NA-bd_OB-fold"/>
</dbReference>
<dbReference type="FunFam" id="2.40.50.140:FF:000051">
    <property type="entry name" value="RNA-binding transcriptional accessory protein"/>
    <property type="match status" value="1"/>
</dbReference>
<evidence type="ECO:0000256" key="1">
    <source>
        <dbReference type="SAM" id="Coils"/>
    </source>
</evidence>
<dbReference type="Gene3D" id="1.10.10.650">
    <property type="entry name" value="RuvA domain 2-like"/>
    <property type="match status" value="1"/>
</dbReference>
<proteinExistence type="predicted"/>
<dbReference type="AlphaFoldDB" id="A0A316D503"/>
<feature type="domain" description="S1 motif" evidence="2">
    <location>
        <begin position="662"/>
        <end position="731"/>
    </location>
</feature>
<dbReference type="SUPFAM" id="SSF50249">
    <property type="entry name" value="Nucleic acid-binding proteins"/>
    <property type="match status" value="1"/>
</dbReference>
<dbReference type="InterPro" id="IPR012337">
    <property type="entry name" value="RNaseH-like_sf"/>
</dbReference>
<keyword evidence="4" id="KW-1185">Reference proteome</keyword>
<evidence type="ECO:0000259" key="2">
    <source>
        <dbReference type="PROSITE" id="PS50126"/>
    </source>
</evidence>
<dbReference type="FunFam" id="1.10.150.310:FF:000001">
    <property type="entry name" value="RNA-binding transcriptional accessory protein"/>
    <property type="match status" value="1"/>
</dbReference>
<sequence length="738" mass="81369">MTDHAKAFTRRIAEELHLRVNQVEAAVSLLDEGNTVPFIARYRKEMTGELDENQLRDVQERLQALRNLSNRQEEVHRLIDEQGKLTPELVASIQSAKTLTELEDLYRPYRPKRKTRASVAREKGLEPLTKWLLDRPTGDVLTEAARYIDEEKGVNTAEEALQGALDIFAEEVSDDAPTRQKVRDLTTRKGSIKSIATGKADAETDVYAIYADYEEPIAKVPPHRILAMNRGEREDALRVSLLAPTGEIHQLLESRHMPRKPTVASEHLRASLEDAYKRLIAPSIEREVRAALTEKAEEQAIKVFAQNLRNLLLQPPVRGRTVMAVDPAFRTGCKIAVIDETGKVLDIAVTYPTAPHNKTIEAKKILTNLITKHNVQVIAIGNGTASRETEQFIAELIGELEGGGANAGTPTRELAYLIVNEAGASVYSASKLAGEEFPSLDVAERSAISIGRRLQDPLAELVKIDPKSVGVGQYQHDVSQKRLEEQLGAVVESAVNSVGVDLNTASPSLLAYVSGLSATVAKNVVAYREEVGKFTSRKQLGKVPRLGPKTYVQAVGFLRIPGAKYPLDNTPIHPESYEAAEKLLAELGLAVTDVIDPSKRDLVHSRMQGLDLEHTATRLEVGVPTLRDILDALQKPGRDPRDELQPPLLRKDVLKMEDLQAGMILKGTVRNVVDFGAFVDIGVKQDGLVHISELADRFVKNPMDVVQVGDIIDVRVLGIDVKKGRVSLSRRNLTDSVL</sequence>
<dbReference type="FunFam" id="3.30.420.140:FF:000001">
    <property type="entry name" value="RNA-binding transcriptional accessory protein"/>
    <property type="match status" value="1"/>
</dbReference>
<dbReference type="Pfam" id="PF17674">
    <property type="entry name" value="HHH_9"/>
    <property type="match status" value="1"/>
</dbReference>
<dbReference type="Gene3D" id="1.10.150.310">
    <property type="entry name" value="Tex RuvX-like domain-like"/>
    <property type="match status" value="1"/>
</dbReference>
<dbReference type="GO" id="GO:0005737">
    <property type="term" value="C:cytoplasm"/>
    <property type="evidence" value="ECO:0007669"/>
    <property type="project" value="UniProtKB-ARBA"/>
</dbReference>
<dbReference type="InterPro" id="IPR044146">
    <property type="entry name" value="S1_Tex"/>
</dbReference>
<dbReference type="GO" id="GO:0006412">
    <property type="term" value="P:translation"/>
    <property type="evidence" value="ECO:0007669"/>
    <property type="project" value="TreeGrafter"/>
</dbReference>
<name>A0A316D503_9BACL</name>
<protein>
    <recommendedName>
        <fullName evidence="2">S1 motif domain-containing protein</fullName>
    </recommendedName>
</protein>
<dbReference type="InterPro" id="IPR037027">
    <property type="entry name" value="YqgF/RNaseH-like_dom_sf"/>
</dbReference>
<dbReference type="InterPro" id="IPR023323">
    <property type="entry name" value="Tex-like_dom_sf"/>
</dbReference>
<dbReference type="Gene3D" id="2.40.50.140">
    <property type="entry name" value="Nucleic acid-binding proteins"/>
    <property type="match status" value="1"/>
</dbReference>
<dbReference type="InterPro" id="IPR032639">
    <property type="entry name" value="Tex_YqgF"/>
</dbReference>
<dbReference type="Gene3D" id="3.30.420.140">
    <property type="entry name" value="YqgF/RNase H-like domain"/>
    <property type="match status" value="1"/>
</dbReference>
<dbReference type="Pfam" id="PF16921">
    <property type="entry name" value="Tex_YqgF"/>
    <property type="match status" value="1"/>
</dbReference>
<dbReference type="InterPro" id="IPR050437">
    <property type="entry name" value="Ribos_protein_bS1-like"/>
</dbReference>
<feature type="coiled-coil region" evidence="1">
    <location>
        <begin position="48"/>
        <end position="75"/>
    </location>
</feature>
<dbReference type="SUPFAM" id="SSF158832">
    <property type="entry name" value="Tex N-terminal region-like"/>
    <property type="match status" value="1"/>
</dbReference>
<dbReference type="PANTHER" id="PTHR10724:SF10">
    <property type="entry name" value="S1 RNA-BINDING DOMAIN-CONTAINING PROTEIN 1"/>
    <property type="match status" value="1"/>
</dbReference>